<feature type="region of interest" description="Disordered" evidence="1">
    <location>
        <begin position="1"/>
        <end position="24"/>
    </location>
</feature>
<evidence type="ECO:0000313" key="3">
    <source>
        <dbReference type="Proteomes" id="UP000659904"/>
    </source>
</evidence>
<comment type="caution">
    <text evidence="2">The sequence shown here is derived from an EMBL/GenBank/DDBJ whole genome shotgun (WGS) entry which is preliminary data.</text>
</comment>
<dbReference type="EMBL" id="BONH01000082">
    <property type="protein sequence ID" value="GIG03246.1"/>
    <property type="molecule type" value="Genomic_DNA"/>
</dbReference>
<gene>
    <name evidence="2" type="ORF">Cci01nite_83390</name>
</gene>
<protein>
    <recommendedName>
        <fullName evidence="4">Sigma-70-like protein</fullName>
    </recommendedName>
</protein>
<reference evidence="2 3" key="1">
    <citation type="submission" date="2021-01" db="EMBL/GenBank/DDBJ databases">
        <title>Whole genome shotgun sequence of Catellatospora citrea NBRC 14495.</title>
        <authorList>
            <person name="Komaki H."/>
            <person name="Tamura T."/>
        </authorList>
    </citation>
    <scope>NUCLEOTIDE SEQUENCE [LARGE SCALE GENOMIC DNA]</scope>
    <source>
        <strain evidence="2 3">NBRC 14495</strain>
    </source>
</reference>
<name>A0A8J3KU59_9ACTN</name>
<dbReference type="Proteomes" id="UP000659904">
    <property type="component" value="Unassembled WGS sequence"/>
</dbReference>
<proteinExistence type="predicted"/>
<evidence type="ECO:0000313" key="2">
    <source>
        <dbReference type="EMBL" id="GIG03246.1"/>
    </source>
</evidence>
<keyword evidence="3" id="KW-1185">Reference proteome</keyword>
<organism evidence="2 3">
    <name type="scientific">Catellatospora citrea</name>
    <dbReference type="NCBI Taxonomy" id="53366"/>
    <lineage>
        <taxon>Bacteria</taxon>
        <taxon>Bacillati</taxon>
        <taxon>Actinomycetota</taxon>
        <taxon>Actinomycetes</taxon>
        <taxon>Micromonosporales</taxon>
        <taxon>Micromonosporaceae</taxon>
        <taxon>Catellatospora</taxon>
    </lineage>
</organism>
<evidence type="ECO:0000256" key="1">
    <source>
        <dbReference type="SAM" id="MobiDB-lite"/>
    </source>
</evidence>
<accession>A0A8J3KU59</accession>
<sequence>MTHTDADGMNTVKDGLTIPAQRTRTRGAVENKEFAAFTRRIIRAHARRVAAGDVEALSDLTALSAAVDQAITDAVIGLRAFGYSWTEIGDRLGISKQAAQQRWGGGQR</sequence>
<evidence type="ECO:0008006" key="4">
    <source>
        <dbReference type="Google" id="ProtNLM"/>
    </source>
</evidence>
<dbReference type="AlphaFoldDB" id="A0A8J3KU59"/>